<dbReference type="InterPro" id="IPR009325">
    <property type="entry name" value="DUF983"/>
</dbReference>
<dbReference type="Pfam" id="PF06170">
    <property type="entry name" value="DUF983"/>
    <property type="match status" value="1"/>
</dbReference>
<comment type="caution">
    <text evidence="2">The sequence shown here is derived from an EMBL/GenBank/DDBJ whole genome shotgun (WGS) entry which is preliminary data.</text>
</comment>
<evidence type="ECO:0000313" key="2">
    <source>
        <dbReference type="EMBL" id="MBB6261659.1"/>
    </source>
</evidence>
<feature type="transmembrane region" description="Helical" evidence="1">
    <location>
        <begin position="101"/>
        <end position="122"/>
    </location>
</feature>
<sequence>MSALQVKTVETPQVFGGNHEHTQRPARSLGQAMWRGMLCRCPHCGEGKLFRKYLKSVDACAVCGEDYRAQRADDLPAYLTVVIVGHIVIAGAMIMEASTTLPLLVHLAVWSPLTILLSLAMLQPIKGSIIGLQWANYMHGFGGEEKGDA</sequence>
<dbReference type="Proteomes" id="UP000555393">
    <property type="component" value="Unassembled WGS sequence"/>
</dbReference>
<reference evidence="2 3" key="1">
    <citation type="submission" date="2020-08" db="EMBL/GenBank/DDBJ databases">
        <title>Genomic Encyclopedia of Type Strains, Phase IV (KMG-IV): sequencing the most valuable type-strain genomes for metagenomic binning, comparative biology and taxonomic classification.</title>
        <authorList>
            <person name="Goeker M."/>
        </authorList>
    </citation>
    <scope>NUCLEOTIDE SEQUENCE [LARGE SCALE GENOMIC DNA]</scope>
    <source>
        <strain evidence="2 3">DSM 22336</strain>
    </source>
</reference>
<evidence type="ECO:0000256" key="1">
    <source>
        <dbReference type="SAM" id="Phobius"/>
    </source>
</evidence>
<proteinExistence type="predicted"/>
<evidence type="ECO:0000313" key="3">
    <source>
        <dbReference type="Proteomes" id="UP000555393"/>
    </source>
</evidence>
<feature type="transmembrane region" description="Helical" evidence="1">
    <location>
        <begin position="75"/>
        <end position="95"/>
    </location>
</feature>
<keyword evidence="3" id="KW-1185">Reference proteome</keyword>
<accession>A0A841M1I0</accession>
<dbReference type="RefSeq" id="WP_184223196.1">
    <property type="nucleotide sequence ID" value="NZ_JACIIU010000010.1"/>
</dbReference>
<keyword evidence="1" id="KW-1133">Transmembrane helix</keyword>
<keyword evidence="1" id="KW-0472">Membrane</keyword>
<dbReference type="NCBIfam" id="NF004633">
    <property type="entry name" value="PRK05978.1"/>
    <property type="match status" value="1"/>
</dbReference>
<dbReference type="EMBL" id="JACIIU010000010">
    <property type="protein sequence ID" value="MBB6261659.1"/>
    <property type="molecule type" value="Genomic_DNA"/>
</dbReference>
<dbReference type="AlphaFoldDB" id="A0A841M1I0"/>
<protein>
    <submittedName>
        <fullName evidence="2">Uncharacterized protein (DUF983 family)</fullName>
    </submittedName>
</protein>
<organism evidence="2 3">
    <name type="scientific">Paenochrobactrum gallinarii</name>
    <dbReference type="NCBI Taxonomy" id="643673"/>
    <lineage>
        <taxon>Bacteria</taxon>
        <taxon>Pseudomonadati</taxon>
        <taxon>Pseudomonadota</taxon>
        <taxon>Alphaproteobacteria</taxon>
        <taxon>Hyphomicrobiales</taxon>
        <taxon>Brucellaceae</taxon>
        <taxon>Paenochrobactrum</taxon>
    </lineage>
</organism>
<keyword evidence="1" id="KW-0812">Transmembrane</keyword>
<name>A0A841M1I0_9HYPH</name>
<gene>
    <name evidence="2" type="ORF">FHS77_002218</name>
</gene>